<reference evidence="4 5" key="1">
    <citation type="submission" date="2021-02" db="EMBL/GenBank/DDBJ databases">
        <title>Safari Cat Assemblies.</title>
        <authorList>
            <person name="Bredemeyer K.R."/>
            <person name="Murphy W.J."/>
        </authorList>
    </citation>
    <scope>NUCLEOTIDE SEQUENCE [LARGE SCALE GENOMIC DNA]</scope>
</reference>
<dbReference type="Pfam" id="PF12456">
    <property type="entry name" value="hSac2"/>
    <property type="match status" value="1"/>
</dbReference>
<feature type="region of interest" description="Disordered" evidence="2">
    <location>
        <begin position="45"/>
        <end position="97"/>
    </location>
</feature>
<dbReference type="PROSITE" id="PS51791">
    <property type="entry name" value="HSAC2"/>
    <property type="match status" value="1"/>
</dbReference>
<keyword evidence="5" id="KW-1185">Reference proteome</keyword>
<gene>
    <name evidence="4" type="primary">TPRG1</name>
</gene>
<dbReference type="Proteomes" id="UP000823872">
    <property type="component" value="Chromosome C2"/>
</dbReference>
<sequence>MDWKQDWEPWVGIQVLLSECAFGGSTKCCDPQRKAEKMSKIGSFEGFQPVSLKQEGDDQPSETDQLSTEEGDPGKDPEPSRISRQPSVTESTLYPNPYHQPYVSRKYFVTRPGAIETAMEDLKGHMAKTPGETIQGFWLLTEIDHWNNEKERILLVTDKTLLICKYDFIMLSCVQLQRIPLSAVYRICLGKFVFPGMSLDKRQGEGLRIYWGSLEQQSLLSRWNPWSTEVPYATFTEHPMKYTSEKFLEICKLSGFTPKLVAAIQNAHKNSTGSGRRKGLMVLTEPILIETYMGLMSFIGNRNKLGYSLARGSIGF</sequence>
<evidence type="ECO:0000313" key="4">
    <source>
        <dbReference type="Ensembl" id="ENSFCTP00005056128.1"/>
    </source>
</evidence>
<dbReference type="InterPro" id="IPR040242">
    <property type="entry name" value="TPRG1-like"/>
</dbReference>
<dbReference type="GeneTree" id="ENSGT00390000001652"/>
<reference evidence="4" key="3">
    <citation type="submission" date="2025-09" db="UniProtKB">
        <authorList>
            <consortium name="Ensembl"/>
        </authorList>
    </citation>
    <scope>IDENTIFICATION</scope>
    <source>
        <strain evidence="4">breed Abyssinian</strain>
    </source>
</reference>
<reference evidence="4" key="2">
    <citation type="submission" date="2025-08" db="UniProtKB">
        <authorList>
            <consortium name="Ensembl"/>
        </authorList>
    </citation>
    <scope>IDENTIFICATION</scope>
    <source>
        <strain evidence="4">breed Abyssinian</strain>
    </source>
</reference>
<evidence type="ECO:0000256" key="1">
    <source>
        <dbReference type="ARBA" id="ARBA00009163"/>
    </source>
</evidence>
<dbReference type="RefSeq" id="XP_044893085.1">
    <property type="nucleotide sequence ID" value="XM_045037150.1"/>
</dbReference>
<dbReference type="InterPro" id="IPR034753">
    <property type="entry name" value="hSac2"/>
</dbReference>
<feature type="compositionally biased region" description="Polar residues" evidence="2">
    <location>
        <begin position="82"/>
        <end position="94"/>
    </location>
</feature>
<evidence type="ECO:0000259" key="3">
    <source>
        <dbReference type="PROSITE" id="PS51791"/>
    </source>
</evidence>
<evidence type="ECO:0000256" key="2">
    <source>
        <dbReference type="SAM" id="MobiDB-lite"/>
    </source>
</evidence>
<evidence type="ECO:0000313" key="5">
    <source>
        <dbReference type="Proteomes" id="UP000823872"/>
    </source>
</evidence>
<protein>
    <submittedName>
        <fullName evidence="4">Tumor protein p63 regulated 1</fullName>
    </submittedName>
</protein>
<accession>A0ABI8AAI7</accession>
<feature type="compositionally biased region" description="Basic and acidic residues" evidence="2">
    <location>
        <begin position="72"/>
        <end position="81"/>
    </location>
</feature>
<dbReference type="PANTHER" id="PTHR31108">
    <property type="entry name" value="TUMOR PROTEIN P63-REGULATED GENE 1-LIKE PROTEIN"/>
    <property type="match status" value="1"/>
</dbReference>
<dbReference type="Ensembl" id="ENSFCTT00005080776.1">
    <property type="protein sequence ID" value="ENSFCTP00005056128.1"/>
    <property type="gene ID" value="ENSFCTG00005028743.1"/>
</dbReference>
<organism evidence="4 5">
    <name type="scientific">Felis catus</name>
    <name type="common">Cat</name>
    <name type="synonym">Felis silvestris catus</name>
    <dbReference type="NCBI Taxonomy" id="9685"/>
    <lineage>
        <taxon>Eukaryota</taxon>
        <taxon>Metazoa</taxon>
        <taxon>Chordata</taxon>
        <taxon>Craniata</taxon>
        <taxon>Vertebrata</taxon>
        <taxon>Euteleostomi</taxon>
        <taxon>Mammalia</taxon>
        <taxon>Eutheria</taxon>
        <taxon>Laurasiatheria</taxon>
        <taxon>Carnivora</taxon>
        <taxon>Feliformia</taxon>
        <taxon>Felidae</taxon>
        <taxon>Felinae</taxon>
        <taxon>Felis</taxon>
    </lineage>
</organism>
<dbReference type="PANTHER" id="PTHR31108:SF6">
    <property type="entry name" value="TUMOR PROTEIN P63-REGULATED GENE 1 PROTEIN"/>
    <property type="match status" value="1"/>
</dbReference>
<feature type="compositionally biased region" description="Acidic residues" evidence="2">
    <location>
        <begin position="57"/>
        <end position="71"/>
    </location>
</feature>
<dbReference type="InterPro" id="IPR022158">
    <property type="entry name" value="Inositol_phosphatase"/>
</dbReference>
<comment type="similarity">
    <text evidence="1">Belongs to the TPRG1 family.</text>
</comment>
<feature type="domain" description="HSac2" evidence="3">
    <location>
        <begin position="109"/>
        <end position="281"/>
    </location>
</feature>
<proteinExistence type="inferred from homology"/>
<dbReference type="GeneID" id="101096005"/>
<name>A0ABI8AAI7_FELCA</name>